<dbReference type="InterPro" id="IPR036116">
    <property type="entry name" value="FN3_sf"/>
</dbReference>
<organism evidence="2 3">
    <name type="scientific">Dibothriocephalus latus</name>
    <name type="common">Fish tapeworm</name>
    <name type="synonym">Diphyllobothrium latum</name>
    <dbReference type="NCBI Taxonomy" id="60516"/>
    <lineage>
        <taxon>Eukaryota</taxon>
        <taxon>Metazoa</taxon>
        <taxon>Spiralia</taxon>
        <taxon>Lophotrochozoa</taxon>
        <taxon>Platyhelminthes</taxon>
        <taxon>Cestoda</taxon>
        <taxon>Eucestoda</taxon>
        <taxon>Diphyllobothriidea</taxon>
        <taxon>Diphyllobothriidae</taxon>
        <taxon>Dibothriocephalus</taxon>
    </lineage>
</organism>
<gene>
    <name evidence="2" type="ORF">DILT_LOCUS1549</name>
</gene>
<dbReference type="AlphaFoldDB" id="A0A3P6RRP1"/>
<keyword evidence="3" id="KW-1185">Reference proteome</keyword>
<feature type="domain" description="Fibronectin type-III" evidence="1">
    <location>
        <begin position="98"/>
        <end position="171"/>
    </location>
</feature>
<dbReference type="SUPFAM" id="SSF49265">
    <property type="entry name" value="Fibronectin type III"/>
    <property type="match status" value="1"/>
</dbReference>
<dbReference type="EMBL" id="UYRU01010994">
    <property type="protein sequence ID" value="VDK46321.1"/>
    <property type="molecule type" value="Genomic_DNA"/>
</dbReference>
<feature type="non-terminal residue" evidence="2">
    <location>
        <position position="171"/>
    </location>
</feature>
<evidence type="ECO:0000313" key="3">
    <source>
        <dbReference type="Proteomes" id="UP000281553"/>
    </source>
</evidence>
<evidence type="ECO:0000313" key="2">
    <source>
        <dbReference type="EMBL" id="VDK46321.1"/>
    </source>
</evidence>
<dbReference type="OrthoDB" id="6381660at2759"/>
<dbReference type="SMART" id="SM00060">
    <property type="entry name" value="FN3"/>
    <property type="match status" value="2"/>
</dbReference>
<dbReference type="InterPro" id="IPR003961">
    <property type="entry name" value="FN3_dom"/>
</dbReference>
<protein>
    <recommendedName>
        <fullName evidence="1">Fibronectin type-III domain-containing protein</fullName>
    </recommendedName>
</protein>
<dbReference type="Pfam" id="PF00041">
    <property type="entry name" value="fn3"/>
    <property type="match status" value="1"/>
</dbReference>
<dbReference type="CDD" id="cd00063">
    <property type="entry name" value="FN3"/>
    <property type="match status" value="1"/>
</dbReference>
<feature type="domain" description="Fibronectin type-III" evidence="1">
    <location>
        <begin position="4"/>
        <end position="93"/>
    </location>
</feature>
<dbReference type="InterPro" id="IPR013783">
    <property type="entry name" value="Ig-like_fold"/>
</dbReference>
<reference evidence="2 3" key="1">
    <citation type="submission" date="2018-11" db="EMBL/GenBank/DDBJ databases">
        <authorList>
            <consortium name="Pathogen Informatics"/>
        </authorList>
    </citation>
    <scope>NUCLEOTIDE SEQUENCE [LARGE SCALE GENOMIC DNA]</scope>
</reference>
<sequence length="171" mass="19199">MYTTVEELTASQVNDTTIIVSWTKPRPVDKFKDEYHVTIWGPDYKKTYTTKEIWIIAGGLDTTKVTKVTVQSVWANGTIVPDVASTPVQRPSLGVPVIPKDFTATILNCKTIRLAWKTPITSQPWGQQYLLTVSNNTYTKSYKLMTTEETITSLEPSSIYNFTLQALDKSG</sequence>
<dbReference type="Proteomes" id="UP000281553">
    <property type="component" value="Unassembled WGS sequence"/>
</dbReference>
<name>A0A3P6RRP1_DIBLA</name>
<accession>A0A3P6RRP1</accession>
<evidence type="ECO:0000259" key="1">
    <source>
        <dbReference type="PROSITE" id="PS50853"/>
    </source>
</evidence>
<dbReference type="Gene3D" id="2.60.40.10">
    <property type="entry name" value="Immunoglobulins"/>
    <property type="match status" value="2"/>
</dbReference>
<proteinExistence type="predicted"/>
<dbReference type="PROSITE" id="PS50853">
    <property type="entry name" value="FN3"/>
    <property type="match status" value="2"/>
</dbReference>